<dbReference type="PRINTS" id="PR00315">
    <property type="entry name" value="ELONGATNFCT"/>
</dbReference>
<feature type="binding site" evidence="7">
    <location>
        <begin position="41"/>
        <end position="48"/>
    </location>
    <ligand>
        <name>GTP</name>
        <dbReference type="ChEBI" id="CHEBI:37565"/>
    </ligand>
</feature>
<reference evidence="11" key="1">
    <citation type="submission" date="2014-11" db="EMBL/GenBank/DDBJ databases">
        <authorList>
            <person name="Hornung B.V."/>
        </authorList>
    </citation>
    <scope>NUCLEOTIDE SEQUENCE</scope>
    <source>
        <strain evidence="11">INE</strain>
    </source>
</reference>
<dbReference type="EMBL" id="LR746496">
    <property type="protein sequence ID" value="CAA7601795.1"/>
    <property type="molecule type" value="Genomic_DNA"/>
</dbReference>
<dbReference type="InterPro" id="IPR035647">
    <property type="entry name" value="EFG_III/V"/>
</dbReference>
<dbReference type="InterPro" id="IPR053905">
    <property type="entry name" value="EF-G-like_DII"/>
</dbReference>
<keyword evidence="6 7" id="KW-0342">GTP-binding</keyword>
<dbReference type="GO" id="GO:0005525">
    <property type="term" value="F:GTP binding"/>
    <property type="evidence" value="ECO:0007669"/>
    <property type="project" value="UniProtKB-UniRule"/>
</dbReference>
<evidence type="ECO:0000313" key="10">
    <source>
        <dbReference type="EMBL" id="CAA7601795.1"/>
    </source>
</evidence>
<dbReference type="InterPro" id="IPR032090">
    <property type="entry name" value="RF3_C"/>
</dbReference>
<dbReference type="KEGG" id="aacx:DEACI_2464"/>
<keyword evidence="3 7" id="KW-0963">Cytoplasm</keyword>
<evidence type="ECO:0000256" key="8">
    <source>
        <dbReference type="NCBIfam" id="TIGR00503"/>
    </source>
</evidence>
<dbReference type="PANTHER" id="PTHR43556:SF2">
    <property type="entry name" value="PEPTIDE CHAIN RELEASE FACTOR RF3"/>
    <property type="match status" value="1"/>
</dbReference>
<dbReference type="SUPFAM" id="SSF50447">
    <property type="entry name" value="Translation proteins"/>
    <property type="match status" value="1"/>
</dbReference>
<evidence type="ECO:0000256" key="5">
    <source>
        <dbReference type="ARBA" id="ARBA00022917"/>
    </source>
</evidence>
<dbReference type="Gene3D" id="3.30.70.3280">
    <property type="entry name" value="Peptide chain release factor 3, domain III"/>
    <property type="match status" value="1"/>
</dbReference>
<dbReference type="InterPro" id="IPR009000">
    <property type="entry name" value="Transl_B-barrel_sf"/>
</dbReference>
<dbReference type="SUPFAM" id="SSF52540">
    <property type="entry name" value="P-loop containing nucleoside triphosphate hydrolases"/>
    <property type="match status" value="1"/>
</dbReference>
<dbReference type="CDD" id="cd04169">
    <property type="entry name" value="RF3"/>
    <property type="match status" value="1"/>
</dbReference>
<dbReference type="NCBIfam" id="TIGR00231">
    <property type="entry name" value="small_GTP"/>
    <property type="match status" value="1"/>
</dbReference>
<dbReference type="FunFam" id="3.40.50.300:FF:000542">
    <property type="entry name" value="Peptide chain release factor 3"/>
    <property type="match status" value="1"/>
</dbReference>
<comment type="function">
    <text evidence="7">Increases the formation of ribosomal termination complexes and stimulates activities of RF-1 and RF-2. It binds guanine nucleotides and has strong preference for UGA stop codons. It may interact directly with the ribosome. The stimulation of RF-1 and RF-2 is significantly reduced by GTP and GDP, but not by GMP.</text>
</comment>
<dbReference type="GO" id="GO:0016149">
    <property type="term" value="F:translation release factor activity, codon specific"/>
    <property type="evidence" value="ECO:0007669"/>
    <property type="project" value="UniProtKB-UniRule"/>
</dbReference>
<comment type="subcellular location">
    <subcellularLocation>
        <location evidence="1 7">Cytoplasm</location>
    </subcellularLocation>
</comment>
<sequence>MKASDLNAENSGRPPEDRETAKRLAELGCQIGSRRTFAIISHPDAGKTTLTEKLLLFGGAIRLAGSVKSRKAERYATSDWMELERQRGISITSSVMQFEYLGHIINILDTPGHQDFSEDTYRTLTAADSAVMIIDGAKGVEAQTIKLFQVCRRRGIPIFTFINKMDRDAKNPLDLMDEVEKVLGIEAYAMNWPIGMGSYFKGIYDREKRTVERFRPGSSHKTAEAALSGSLTDEEVREGIGADLLAALREEIELLDLAGNTFDRERVSRGEVTPVFFGSALNNFGVPQFLSGFLALAPRPQPRETNLGRLKPDSAEFAGFVFKIQANMDASHRDRIAFIRICAGRYERGMTVVHTRSHRRLRLAQPQQIFAQERTILDEAYAGDIIGVHDNGTLRIGDVLAERDGLEFEAMPFFSPENFARVSIANALKRKQFIKGIRELQEEGAIHVFRDPHLGVEAPIIGVVGQLQFDVLAYRLREEYGVPVSINHLTYGLVRWVAAEEPNLKLLKDSNMSLVVLDKDDNPAVLLLDEWKAAWMSERYGIKFYAEPAVNR</sequence>
<dbReference type="SUPFAM" id="SSF54980">
    <property type="entry name" value="EF-G C-terminal domain-like"/>
    <property type="match status" value="1"/>
</dbReference>
<dbReference type="Pfam" id="PF22042">
    <property type="entry name" value="EF-G_D2"/>
    <property type="match status" value="1"/>
</dbReference>
<comment type="similarity">
    <text evidence="2 7">Belongs to the TRAFAC class translation factor GTPase superfamily. Classic translation factor GTPase family. PrfC subfamily.</text>
</comment>
<dbReference type="InterPro" id="IPR027417">
    <property type="entry name" value="P-loop_NTPase"/>
</dbReference>
<evidence type="ECO:0000259" key="9">
    <source>
        <dbReference type="PROSITE" id="PS51722"/>
    </source>
</evidence>
<dbReference type="Proteomes" id="UP000836597">
    <property type="component" value="Chromosome"/>
</dbReference>
<dbReference type="Pfam" id="PF00009">
    <property type="entry name" value="GTP_EFTU"/>
    <property type="match status" value="1"/>
</dbReference>
<feature type="domain" description="Tr-type G" evidence="9">
    <location>
        <begin position="32"/>
        <end position="301"/>
    </location>
</feature>
<dbReference type="InterPro" id="IPR005225">
    <property type="entry name" value="Small_GTP-bd"/>
</dbReference>
<dbReference type="InterPro" id="IPR000795">
    <property type="entry name" value="T_Tr_GTP-bd_dom"/>
</dbReference>
<dbReference type="GO" id="GO:0003924">
    <property type="term" value="F:GTPase activity"/>
    <property type="evidence" value="ECO:0007669"/>
    <property type="project" value="InterPro"/>
</dbReference>
<evidence type="ECO:0000313" key="12">
    <source>
        <dbReference type="Proteomes" id="UP001071230"/>
    </source>
</evidence>
<dbReference type="NCBIfam" id="NF001964">
    <property type="entry name" value="PRK00741.1"/>
    <property type="match status" value="1"/>
</dbReference>
<dbReference type="PROSITE" id="PS00301">
    <property type="entry name" value="G_TR_1"/>
    <property type="match status" value="1"/>
</dbReference>
<feature type="binding site" evidence="7">
    <location>
        <begin position="109"/>
        <end position="113"/>
    </location>
    <ligand>
        <name>GTP</name>
        <dbReference type="ChEBI" id="CHEBI:37565"/>
    </ligand>
</feature>
<dbReference type="AlphaFoldDB" id="A0A8S0Y386"/>
<evidence type="ECO:0000256" key="4">
    <source>
        <dbReference type="ARBA" id="ARBA00022741"/>
    </source>
</evidence>
<feature type="binding site" evidence="7">
    <location>
        <begin position="163"/>
        <end position="166"/>
    </location>
    <ligand>
        <name>GTP</name>
        <dbReference type="ChEBI" id="CHEBI:37565"/>
    </ligand>
</feature>
<evidence type="ECO:0000256" key="3">
    <source>
        <dbReference type="ARBA" id="ARBA00022490"/>
    </source>
</evidence>
<evidence type="ECO:0000256" key="7">
    <source>
        <dbReference type="HAMAP-Rule" id="MF_00072"/>
    </source>
</evidence>
<dbReference type="Pfam" id="PF16658">
    <property type="entry name" value="RF3_C"/>
    <property type="match status" value="1"/>
</dbReference>
<dbReference type="InterPro" id="IPR004548">
    <property type="entry name" value="PrfC"/>
</dbReference>
<evidence type="ECO:0000313" key="11">
    <source>
        <dbReference type="EMBL" id="CEJ09215.1"/>
    </source>
</evidence>
<proteinExistence type="inferred from homology"/>
<dbReference type="PANTHER" id="PTHR43556">
    <property type="entry name" value="PEPTIDE CHAIN RELEASE FACTOR RF3"/>
    <property type="match status" value="1"/>
</dbReference>
<dbReference type="NCBIfam" id="TIGR00503">
    <property type="entry name" value="prfC"/>
    <property type="match status" value="1"/>
</dbReference>
<keyword evidence="12" id="KW-1185">Reference proteome</keyword>
<dbReference type="Gene3D" id="3.40.50.300">
    <property type="entry name" value="P-loop containing nucleotide triphosphate hydrolases"/>
    <property type="match status" value="2"/>
</dbReference>
<dbReference type="EMBL" id="CDGJ01000115">
    <property type="protein sequence ID" value="CEJ09215.1"/>
    <property type="molecule type" value="Genomic_DNA"/>
</dbReference>
<evidence type="ECO:0000256" key="6">
    <source>
        <dbReference type="ARBA" id="ARBA00023134"/>
    </source>
</evidence>
<organism evidence="10">
    <name type="scientific">Acididesulfobacillus acetoxydans</name>
    <dbReference type="NCBI Taxonomy" id="1561005"/>
    <lineage>
        <taxon>Bacteria</taxon>
        <taxon>Bacillati</taxon>
        <taxon>Bacillota</taxon>
        <taxon>Clostridia</taxon>
        <taxon>Eubacteriales</taxon>
        <taxon>Peptococcaceae</taxon>
        <taxon>Acididesulfobacillus</taxon>
    </lineage>
</organism>
<keyword evidence="5 7" id="KW-0648">Protein biosynthesis</keyword>
<keyword evidence="4 7" id="KW-0547">Nucleotide-binding</keyword>
<evidence type="ECO:0000256" key="2">
    <source>
        <dbReference type="ARBA" id="ARBA00009978"/>
    </source>
</evidence>
<gene>
    <name evidence="7" type="primary">prfC</name>
    <name evidence="10" type="ORF">DEACI_2464</name>
    <name evidence="11" type="ORF">DEACI_3699</name>
</gene>
<dbReference type="InterPro" id="IPR038467">
    <property type="entry name" value="RF3_dom_3_sf"/>
</dbReference>
<dbReference type="InterPro" id="IPR031157">
    <property type="entry name" value="G_TR_CS"/>
</dbReference>
<name>A0A8S0Y386_9FIRM</name>
<dbReference type="Proteomes" id="UP001071230">
    <property type="component" value="Unassembled WGS sequence"/>
</dbReference>
<dbReference type="GO" id="GO:0016150">
    <property type="term" value="F:translation release factor activity, codon nonspecific"/>
    <property type="evidence" value="ECO:0007669"/>
    <property type="project" value="TreeGrafter"/>
</dbReference>
<dbReference type="PROSITE" id="PS51722">
    <property type="entry name" value="G_TR_2"/>
    <property type="match status" value="1"/>
</dbReference>
<dbReference type="GO" id="GO:0005829">
    <property type="term" value="C:cytosol"/>
    <property type="evidence" value="ECO:0007669"/>
    <property type="project" value="TreeGrafter"/>
</dbReference>
<evidence type="ECO:0000256" key="1">
    <source>
        <dbReference type="ARBA" id="ARBA00004496"/>
    </source>
</evidence>
<protein>
    <recommendedName>
        <fullName evidence="7 8">Peptide chain release factor 3</fullName>
        <shortName evidence="7">RF-3</shortName>
    </recommendedName>
</protein>
<dbReference type="InterPro" id="IPR041732">
    <property type="entry name" value="RF3_GTP-bd"/>
</dbReference>
<reference evidence="10" key="2">
    <citation type="submission" date="2020-01" db="EMBL/GenBank/DDBJ databases">
        <authorList>
            <person name="Hornung B."/>
        </authorList>
    </citation>
    <scope>NUCLEOTIDE SEQUENCE</scope>
    <source>
        <strain evidence="10">PacBioINE</strain>
    </source>
</reference>
<accession>A0A8S0Y386</accession>
<dbReference type="HAMAP" id="MF_00072">
    <property type="entry name" value="Rel_fac_3"/>
    <property type="match status" value="1"/>
</dbReference>
<dbReference type="GO" id="GO:0006449">
    <property type="term" value="P:regulation of translational termination"/>
    <property type="evidence" value="ECO:0007669"/>
    <property type="project" value="UniProtKB-UniRule"/>
</dbReference>